<dbReference type="InterPro" id="IPR000873">
    <property type="entry name" value="AMP-dep_synth/lig_dom"/>
</dbReference>
<accession>A0ABR9SG53</accession>
<evidence type="ECO:0000259" key="5">
    <source>
        <dbReference type="Pfam" id="PF00501"/>
    </source>
</evidence>
<evidence type="ECO:0000256" key="2">
    <source>
        <dbReference type="ARBA" id="ARBA00022598"/>
    </source>
</evidence>
<keyword evidence="8" id="KW-1185">Reference proteome</keyword>
<evidence type="ECO:0000259" key="6">
    <source>
        <dbReference type="Pfam" id="PF13193"/>
    </source>
</evidence>
<evidence type="ECO:0000256" key="4">
    <source>
        <dbReference type="ARBA" id="ARBA00022840"/>
    </source>
</evidence>
<dbReference type="InterPro" id="IPR042099">
    <property type="entry name" value="ANL_N_sf"/>
</dbReference>
<dbReference type="RefSeq" id="WP_193780871.1">
    <property type="nucleotide sequence ID" value="NZ_JADDOJ010000046.1"/>
</dbReference>
<evidence type="ECO:0000313" key="7">
    <source>
        <dbReference type="EMBL" id="MBE7941331.1"/>
    </source>
</evidence>
<dbReference type="PROSITE" id="PS51257">
    <property type="entry name" value="PROKAR_LIPOPROTEIN"/>
    <property type="match status" value="1"/>
</dbReference>
<dbReference type="Proteomes" id="UP000715965">
    <property type="component" value="Unassembled WGS sequence"/>
</dbReference>
<dbReference type="Pfam" id="PF00501">
    <property type="entry name" value="AMP-binding"/>
    <property type="match status" value="1"/>
</dbReference>
<dbReference type="InterPro" id="IPR051087">
    <property type="entry name" value="Mitochondrial_ACSM"/>
</dbReference>
<feature type="domain" description="AMP-dependent synthetase/ligase" evidence="5">
    <location>
        <begin position="43"/>
        <end position="423"/>
    </location>
</feature>
<dbReference type="PROSITE" id="PS00455">
    <property type="entry name" value="AMP_BINDING"/>
    <property type="match status" value="1"/>
</dbReference>
<dbReference type="InterPro" id="IPR020845">
    <property type="entry name" value="AMP-binding_CS"/>
</dbReference>
<keyword evidence="3" id="KW-0547">Nucleotide-binding</keyword>
<dbReference type="SUPFAM" id="SSF56801">
    <property type="entry name" value="Acetyl-CoA synthetase-like"/>
    <property type="match status" value="1"/>
</dbReference>
<feature type="domain" description="AMP-binding enzyme C-terminal" evidence="6">
    <location>
        <begin position="489"/>
        <end position="576"/>
    </location>
</feature>
<evidence type="ECO:0000256" key="1">
    <source>
        <dbReference type="ARBA" id="ARBA00006432"/>
    </source>
</evidence>
<dbReference type="InterPro" id="IPR045851">
    <property type="entry name" value="AMP-bd_C_sf"/>
</dbReference>
<sequence>MDGSQARDNWAAMHAGFRWAVPAHFNMAQACNRRWSEAPDAGTRVAVIAHGAPEGRRVLTHADLRRQADALSHALAALGVRRGERVAIVLPQRFETAVAYMAVLQMGAVAMPLSILFGPEALEYRLRNSDSVVAICDASAAAALAEVRPQCPALRCVVGVDGAPGTDADWEALLAPHRDPFALVDTRADEGAVLIYTSGTTGPPKGALIPHQALIGNLPGFICSQNWFGFPPTAGEGAVPTAGTARSAGLQNTSVFWSPADWAWTGGLMDALLPALYFGRPIVAFNGRFSPELAFTLMQAHGVTHSFLFPTALKAMMKAFPEPRRQFRLRLQGLMSAGEAVGDAVFHWCREQLGVTVNEMFGQTEINYVVGNCAMNGDTEGGVGWPARPGSMGRPYPGHRVAVIDEEGRECPPGVPGDVAVNRYDVHGQPDPIFFLGYWRNEGATAGKYTGDWCRTGDLALRDEAGYLWYQGRADDVFKAAGYRIGPSEIENCLVKHPAVANAAVVPKPDRERGALVKAYVVLAPDAAARRSAAPAGFEADLVAQLQAHVKGRLAPYEYPKEIEFIEQLPMTTTGKVQRRILRLQEEERARGRA</sequence>
<reference evidence="7 8" key="1">
    <citation type="submission" date="2020-10" db="EMBL/GenBank/DDBJ databases">
        <title>Draft genome of Ramlibacter aquaticus LMG 30558.</title>
        <authorList>
            <person name="Props R."/>
        </authorList>
    </citation>
    <scope>NUCLEOTIDE SEQUENCE [LARGE SCALE GENOMIC DNA]</scope>
    <source>
        <strain evidence="7 8">LMG 30558</strain>
    </source>
</reference>
<proteinExistence type="inferred from homology"/>
<dbReference type="InterPro" id="IPR025110">
    <property type="entry name" value="AMP-bd_C"/>
</dbReference>
<comment type="similarity">
    <text evidence="1">Belongs to the ATP-dependent AMP-binding enzyme family.</text>
</comment>
<keyword evidence="4" id="KW-0067">ATP-binding</keyword>
<gene>
    <name evidence="7" type="ORF">IM725_12190</name>
</gene>
<name>A0ABR9SG53_9BURK</name>
<protein>
    <submittedName>
        <fullName evidence="7">AMP-binding protein</fullName>
    </submittedName>
</protein>
<dbReference type="PANTHER" id="PTHR43605">
    <property type="entry name" value="ACYL-COENZYME A SYNTHETASE"/>
    <property type="match status" value="1"/>
</dbReference>
<organism evidence="7 8">
    <name type="scientific">Ramlibacter aquaticus</name>
    <dbReference type="NCBI Taxonomy" id="2780094"/>
    <lineage>
        <taxon>Bacteria</taxon>
        <taxon>Pseudomonadati</taxon>
        <taxon>Pseudomonadota</taxon>
        <taxon>Betaproteobacteria</taxon>
        <taxon>Burkholderiales</taxon>
        <taxon>Comamonadaceae</taxon>
        <taxon>Ramlibacter</taxon>
    </lineage>
</organism>
<dbReference type="PANTHER" id="PTHR43605:SF10">
    <property type="entry name" value="ACYL-COA SYNTHETASE MEDIUM CHAIN FAMILY MEMBER 3"/>
    <property type="match status" value="1"/>
</dbReference>
<dbReference type="Gene3D" id="3.30.300.30">
    <property type="match status" value="1"/>
</dbReference>
<evidence type="ECO:0000256" key="3">
    <source>
        <dbReference type="ARBA" id="ARBA00022741"/>
    </source>
</evidence>
<comment type="caution">
    <text evidence="7">The sequence shown here is derived from an EMBL/GenBank/DDBJ whole genome shotgun (WGS) entry which is preliminary data.</text>
</comment>
<dbReference type="Pfam" id="PF13193">
    <property type="entry name" value="AMP-binding_C"/>
    <property type="match status" value="1"/>
</dbReference>
<keyword evidence="2" id="KW-0436">Ligase</keyword>
<dbReference type="EMBL" id="JADDOJ010000046">
    <property type="protein sequence ID" value="MBE7941331.1"/>
    <property type="molecule type" value="Genomic_DNA"/>
</dbReference>
<evidence type="ECO:0000313" key="8">
    <source>
        <dbReference type="Proteomes" id="UP000715965"/>
    </source>
</evidence>
<dbReference type="Gene3D" id="3.40.50.12780">
    <property type="entry name" value="N-terminal domain of ligase-like"/>
    <property type="match status" value="1"/>
</dbReference>